<reference evidence="1 2" key="1">
    <citation type="submission" date="2016-03" db="EMBL/GenBank/DDBJ databases">
        <title>Microsymbionts genomes from the relict species Vavilovia formosa (Stev.) Fed.</title>
        <authorList>
            <person name="Kopat V."/>
            <person name="Chirak E."/>
            <person name="Kimeklis A."/>
            <person name="Andronov E."/>
        </authorList>
    </citation>
    <scope>NUCLEOTIDE SEQUENCE [LARGE SCALE GENOMIC DNA]</scope>
    <source>
        <strain evidence="1 2">Vaf07</strain>
    </source>
</reference>
<dbReference type="Pfam" id="PF10098">
    <property type="entry name" value="DUF2336"/>
    <property type="match status" value="1"/>
</dbReference>
<dbReference type="STRING" id="943830.A4A58_28535"/>
<sequence length="367" mass="39930">MAEAKSLIPGLDNIVRDGDPKRRGEAVRKISELFLRGASRFQPAHVDLFDGVLTSLVPQTEVEARSALAERLSDLVNAPPQLVALLVRDDEILIAGPLLRRSPLIDEPTLVDIAKAQGQSHLLAISDRSTLTPRITDVIVRRGDRDVIRRVAGNAGAAFSQLGYTGLIRRASDDGALAVTVGQRDDLAPEQLKHLLAQSVEVVRRRLFDAAAPELRNAINRAMQDITGAPTHLAVTRDFATAQRAIRKLHQADELDEGALLRFARAHQYEETAAALAALSGVRIGTIDQLLKGDRDDPMLILGKSIGISWATVRALMTLRLGPGRSPAAADVEEARQNFERLVPATAQRVLTFWQTRETASAIPLPL</sequence>
<gene>
    <name evidence="1" type="ORF">A4A58_28535</name>
</gene>
<evidence type="ECO:0000313" key="1">
    <source>
        <dbReference type="EMBL" id="KZD22708.1"/>
    </source>
</evidence>
<proteinExistence type="predicted"/>
<name>A0A163YY18_9BRAD</name>
<dbReference type="AlphaFoldDB" id="A0A163YY18"/>
<comment type="caution">
    <text evidence="1">The sequence shown here is derived from an EMBL/GenBank/DDBJ whole genome shotgun (WGS) entry which is preliminary data.</text>
</comment>
<protein>
    <recommendedName>
        <fullName evidence="3">DUF2336 domain-containing protein</fullName>
    </recommendedName>
</protein>
<dbReference type="OrthoDB" id="7888976at2"/>
<evidence type="ECO:0008006" key="3">
    <source>
        <dbReference type="Google" id="ProtNLM"/>
    </source>
</evidence>
<evidence type="ECO:0000313" key="2">
    <source>
        <dbReference type="Proteomes" id="UP000076574"/>
    </source>
</evidence>
<dbReference type="EMBL" id="LVYV01000016">
    <property type="protein sequence ID" value="KZD22708.1"/>
    <property type="molecule type" value="Genomic_DNA"/>
</dbReference>
<dbReference type="RefSeq" id="WP_068734136.1">
    <property type="nucleotide sequence ID" value="NZ_LVYV01000016.1"/>
</dbReference>
<accession>A0A163YY18</accession>
<dbReference type="InterPro" id="IPR019285">
    <property type="entry name" value="DUF2336"/>
</dbReference>
<organism evidence="1 2">
    <name type="scientific">Tardiphaga robiniae</name>
    <dbReference type="NCBI Taxonomy" id="943830"/>
    <lineage>
        <taxon>Bacteria</taxon>
        <taxon>Pseudomonadati</taxon>
        <taxon>Pseudomonadota</taxon>
        <taxon>Alphaproteobacteria</taxon>
        <taxon>Hyphomicrobiales</taxon>
        <taxon>Nitrobacteraceae</taxon>
        <taxon>Tardiphaga</taxon>
    </lineage>
</organism>
<keyword evidence="2" id="KW-1185">Reference proteome</keyword>
<dbReference type="Proteomes" id="UP000076574">
    <property type="component" value="Unassembled WGS sequence"/>
</dbReference>